<feature type="signal peptide" evidence="4">
    <location>
        <begin position="1"/>
        <end position="17"/>
    </location>
</feature>
<evidence type="ECO:0000256" key="1">
    <source>
        <dbReference type="ARBA" id="ARBA00022723"/>
    </source>
</evidence>
<evidence type="ECO:0000256" key="3">
    <source>
        <dbReference type="ARBA" id="ARBA00022833"/>
    </source>
</evidence>
<evidence type="ECO:0000313" key="6">
    <source>
        <dbReference type="EMBL" id="ETO34739.1"/>
    </source>
</evidence>
<keyword evidence="4" id="KW-0732">Signal</keyword>
<name>X6P9J4_RETFI</name>
<reference evidence="6 7" key="1">
    <citation type="journal article" date="2013" name="Curr. Biol.">
        <title>The Genome of the Foraminiferan Reticulomyxa filosa.</title>
        <authorList>
            <person name="Glockner G."/>
            <person name="Hulsmann N."/>
            <person name="Schleicher M."/>
            <person name="Noegel A.A."/>
            <person name="Eichinger L."/>
            <person name="Gallinger C."/>
            <person name="Pawlowski J."/>
            <person name="Sierra R."/>
            <person name="Euteneuer U."/>
            <person name="Pillet L."/>
            <person name="Moustafa A."/>
            <person name="Platzer M."/>
            <person name="Groth M."/>
            <person name="Szafranski K."/>
            <person name="Schliwa M."/>
        </authorList>
    </citation>
    <scope>NUCLEOTIDE SEQUENCE [LARGE SCALE GENOMIC DNA]</scope>
</reference>
<keyword evidence="1" id="KW-0479">Metal-binding</keyword>
<dbReference type="Proteomes" id="UP000023152">
    <property type="component" value="Unassembled WGS sequence"/>
</dbReference>
<keyword evidence="7" id="KW-1185">Reference proteome</keyword>
<keyword evidence="2" id="KW-0863">Zinc-finger</keyword>
<dbReference type="GO" id="GO:0008270">
    <property type="term" value="F:zinc ion binding"/>
    <property type="evidence" value="ECO:0007669"/>
    <property type="project" value="UniProtKB-KW"/>
</dbReference>
<proteinExistence type="predicted"/>
<dbReference type="AlphaFoldDB" id="X6P9J4"/>
<dbReference type="InterPro" id="IPR001293">
    <property type="entry name" value="Znf_TRAF"/>
</dbReference>
<comment type="caution">
    <text evidence="6">The sequence shown here is derived from an EMBL/GenBank/DDBJ whole genome shotgun (WGS) entry which is preliminary data.</text>
</comment>
<feature type="chain" id="PRO_5004977336" description="TRAF-type domain-containing protein" evidence="4">
    <location>
        <begin position="18"/>
        <end position="330"/>
    </location>
</feature>
<dbReference type="Pfam" id="PF02176">
    <property type="entry name" value="zf-TRAF"/>
    <property type="match status" value="1"/>
</dbReference>
<keyword evidence="3" id="KW-0862">Zinc</keyword>
<gene>
    <name evidence="6" type="ORF">RFI_02351</name>
</gene>
<organism evidence="6 7">
    <name type="scientific">Reticulomyxa filosa</name>
    <dbReference type="NCBI Taxonomy" id="46433"/>
    <lineage>
        <taxon>Eukaryota</taxon>
        <taxon>Sar</taxon>
        <taxon>Rhizaria</taxon>
        <taxon>Retaria</taxon>
        <taxon>Foraminifera</taxon>
        <taxon>Monothalamids</taxon>
        <taxon>Reticulomyxidae</taxon>
        <taxon>Reticulomyxa</taxon>
    </lineage>
</organism>
<evidence type="ECO:0000259" key="5">
    <source>
        <dbReference type="Pfam" id="PF02176"/>
    </source>
</evidence>
<sequence length="330" mass="38179">MFVLFFMFFAFAFVAFTFQLKKTGHLIVEKKRANAYMTDIASCCVCDFLSIDETLNCKPKKYFNFNIKIKYATVNAVLTLLFSNKNILQKLDKKLERKKKNRVYHVNIAIRKKETSLKALSLDGCYDKNWVAASNKQSTLRPLQCLLCGQVANNAMELTCDEHDDYKDTVIVGEQCLIKYLKENNDQCPIGEHGTCKHTKGRTARNFVCELKVICPRQFMKHFNQREENEAKEGDTPMEDSCAFKGKINEVKEHLENTCSLKTLECIFKKFGCNESLYGSNFEEHMELQMKRHLDLLLGCISDRTVTLALEFFCLLILYFKKKTKNKCIA</sequence>
<protein>
    <recommendedName>
        <fullName evidence="5">TRAF-type domain-containing protein</fullName>
    </recommendedName>
</protein>
<evidence type="ECO:0000256" key="4">
    <source>
        <dbReference type="SAM" id="SignalP"/>
    </source>
</evidence>
<evidence type="ECO:0000256" key="2">
    <source>
        <dbReference type="ARBA" id="ARBA00022771"/>
    </source>
</evidence>
<evidence type="ECO:0000313" key="7">
    <source>
        <dbReference type="Proteomes" id="UP000023152"/>
    </source>
</evidence>
<dbReference type="EMBL" id="ASPP01002316">
    <property type="protein sequence ID" value="ETO34739.1"/>
    <property type="molecule type" value="Genomic_DNA"/>
</dbReference>
<accession>X6P9J4</accession>
<feature type="domain" description="TRAF-type" evidence="5">
    <location>
        <begin position="249"/>
        <end position="285"/>
    </location>
</feature>